<feature type="coiled-coil region" evidence="1">
    <location>
        <begin position="337"/>
        <end position="364"/>
    </location>
</feature>
<dbReference type="AlphaFoldDB" id="A0A5E4XL77"/>
<evidence type="ECO:0000313" key="3">
    <source>
        <dbReference type="Proteomes" id="UP000366945"/>
    </source>
</evidence>
<name>A0A5E4XL77_9BURK</name>
<organism evidence="2 3">
    <name type="scientific">Pandoraea pneumonica</name>
    <dbReference type="NCBI Taxonomy" id="2508299"/>
    <lineage>
        <taxon>Bacteria</taxon>
        <taxon>Pseudomonadati</taxon>
        <taxon>Pseudomonadota</taxon>
        <taxon>Betaproteobacteria</taxon>
        <taxon>Burkholderiales</taxon>
        <taxon>Burkholderiaceae</taxon>
        <taxon>Pandoraea</taxon>
    </lineage>
</organism>
<accession>A0A5E4XL77</accession>
<dbReference type="GeneID" id="300405954"/>
<dbReference type="EMBL" id="CABPSK010000004">
    <property type="protein sequence ID" value="VVE36980.1"/>
    <property type="molecule type" value="Genomic_DNA"/>
</dbReference>
<reference evidence="2 3" key="1">
    <citation type="submission" date="2019-08" db="EMBL/GenBank/DDBJ databases">
        <authorList>
            <person name="Peeters C."/>
        </authorList>
    </citation>
    <scope>NUCLEOTIDE SEQUENCE [LARGE SCALE GENOMIC DNA]</scope>
    <source>
        <strain evidence="2 3">LMG 31114</strain>
    </source>
</reference>
<proteinExistence type="predicted"/>
<evidence type="ECO:0000313" key="2">
    <source>
        <dbReference type="EMBL" id="VVE36980.1"/>
    </source>
</evidence>
<evidence type="ECO:0008006" key="4">
    <source>
        <dbReference type="Google" id="ProtNLM"/>
    </source>
</evidence>
<dbReference type="InterPro" id="IPR027417">
    <property type="entry name" value="P-loop_NTPase"/>
</dbReference>
<protein>
    <recommendedName>
        <fullName evidence="4">Chromosome partition protein Smc</fullName>
    </recommendedName>
</protein>
<evidence type="ECO:0000256" key="1">
    <source>
        <dbReference type="SAM" id="Coils"/>
    </source>
</evidence>
<gene>
    <name evidence="2" type="ORF">PPN31114_03957</name>
</gene>
<dbReference type="RefSeq" id="WP_150681209.1">
    <property type="nucleotide sequence ID" value="NZ_CABPSK010000004.1"/>
</dbReference>
<dbReference type="Proteomes" id="UP000366945">
    <property type="component" value="Unassembled WGS sequence"/>
</dbReference>
<dbReference type="Gene3D" id="3.40.50.300">
    <property type="entry name" value="P-loop containing nucleotide triphosphate hydrolases"/>
    <property type="match status" value="1"/>
</dbReference>
<keyword evidence="1" id="KW-0175">Coiled coil</keyword>
<sequence>MNALKFNRLFVQSTTQNLANRFRFGSGLNLITGDDNSIGKSTFARLPLWALGCDFKFDEDWRQHDARVILTFSVGDSEYAVARHRNSIFLKIGEGDWTNYEKISGEYAQEFAKIVGFGALLPRKGQKWIHEVPPPAYYFSAFYVDQRKGWVAPWSSFTDFRYEQWRRPVISFHAGYLKAEHYKLGAGIAEGQQAIEENVKVVEKYSRAVEVLKLLAPPDELPITDKELDSAIQEIQHSMVAVKRREQRALASLTARQEELELTKVQKGIAEAAVVDLEKDYDFAVNNLSEDMLVCPLCATVHDNSLLNRAAILQDRQQAFAQVAKLTEHQAKVESAISSALRRLESTREDLSKLNRRFKRLDKDVSVKSLLEGMGTASIKSRANTITTEASARITEAKASLRSRRREQKEMEDRDLESSINGYFRTELSLLCKNLRIQPGFDIETITPFDYNELAERGGAADNSRLQLAYHLAVHRLVQHFKTEALPPLILDTPNQQDQGALNYGLVSSELKKRATDDTQIIVCATRHKDMHPLELGSTVFELGPEKLFAEDMNEKLAPMFARVFGGAST</sequence>
<dbReference type="OrthoDB" id="8107482at2"/>
<keyword evidence="3" id="KW-1185">Reference proteome</keyword>